<dbReference type="PANTHER" id="PTHR30461:SF2">
    <property type="entry name" value="SERINE RECOMBINASE PINE-RELATED"/>
    <property type="match status" value="1"/>
</dbReference>
<accession>A0A1C9W4T9</accession>
<dbReference type="InterPro" id="IPR050639">
    <property type="entry name" value="SSR_resolvase"/>
</dbReference>
<dbReference type="CDD" id="cd00338">
    <property type="entry name" value="Ser_Recombinase"/>
    <property type="match status" value="1"/>
</dbReference>
<keyword evidence="3" id="KW-0233">DNA recombination</keyword>
<dbReference type="InterPro" id="IPR006118">
    <property type="entry name" value="Recombinase_CS"/>
</dbReference>
<dbReference type="GO" id="GO:0003677">
    <property type="term" value="F:DNA binding"/>
    <property type="evidence" value="ECO:0007669"/>
    <property type="project" value="UniProtKB-KW"/>
</dbReference>
<evidence type="ECO:0000256" key="3">
    <source>
        <dbReference type="ARBA" id="ARBA00023172"/>
    </source>
</evidence>
<name>A0A1C9W4T9_9GAMM</name>
<dbReference type="RefSeq" id="WP_069946308.1">
    <property type="nucleotide sequence ID" value="NZ_CP014143.1"/>
</dbReference>
<keyword evidence="1" id="KW-0229">DNA integration</keyword>
<proteinExistence type="predicted"/>
<dbReference type="STRING" id="1769779.AUP74_00666"/>
<organism evidence="7 8">
    <name type="scientific">Microbulbifer aggregans</name>
    <dbReference type="NCBI Taxonomy" id="1769779"/>
    <lineage>
        <taxon>Bacteria</taxon>
        <taxon>Pseudomonadati</taxon>
        <taxon>Pseudomonadota</taxon>
        <taxon>Gammaproteobacteria</taxon>
        <taxon>Cellvibrionales</taxon>
        <taxon>Microbulbiferaceae</taxon>
        <taxon>Microbulbifer</taxon>
    </lineage>
</organism>
<evidence type="ECO:0000256" key="5">
    <source>
        <dbReference type="PROSITE-ProRule" id="PRU10137"/>
    </source>
</evidence>
<reference evidence="8" key="1">
    <citation type="submission" date="2016-01" db="EMBL/GenBank/DDBJ databases">
        <title>Complete genome sequence of Microbulbifer sp. CCB-MM1, a halophile isolated from Matang Mangrove Forest, Perak.</title>
        <authorList>
            <person name="Moh T.H."/>
            <person name="Dinesh B."/>
            <person name="Lau N.-S."/>
            <person name="Go F."/>
            <person name="Alexander Chong S.-C."/>
        </authorList>
    </citation>
    <scope>NUCLEOTIDE SEQUENCE [LARGE SCALE GENOMIC DNA]</scope>
    <source>
        <strain evidence="8">CCB-MM1</strain>
    </source>
</reference>
<dbReference type="Pfam" id="PF00239">
    <property type="entry name" value="Resolvase"/>
    <property type="match status" value="1"/>
</dbReference>
<evidence type="ECO:0000256" key="2">
    <source>
        <dbReference type="ARBA" id="ARBA00023125"/>
    </source>
</evidence>
<dbReference type="OrthoDB" id="2290206at2"/>
<keyword evidence="8" id="KW-1185">Reference proteome</keyword>
<evidence type="ECO:0000256" key="1">
    <source>
        <dbReference type="ARBA" id="ARBA00022908"/>
    </source>
</evidence>
<protein>
    <submittedName>
        <fullName evidence="7">DNA-invertase hin</fullName>
    </submittedName>
</protein>
<sequence>MRRYVTYLRVSTDRQGSSGLGIEAQQRDINLYLERYSDQPFEVINSFTEVITGKDTGTIKEQREKAIQLARKERATLLVAKLDRLSRDVEDIASVIKRVDLKVACMPSADKFQLHLYAALAEQEREFISQRTKQALAAAKARGVKLGGLRDKTGKRNEALKHQADSHAEQLKGIVAPLVKAGYTTRQIASELNKAGLRSARGCEYQSMTVSRLIKRLRLQATN</sequence>
<evidence type="ECO:0000313" key="7">
    <source>
        <dbReference type="EMBL" id="AOS96135.1"/>
    </source>
</evidence>
<dbReference type="GO" id="GO:0000150">
    <property type="term" value="F:DNA strand exchange activity"/>
    <property type="evidence" value="ECO:0007669"/>
    <property type="project" value="InterPro"/>
</dbReference>
<dbReference type="Gene3D" id="3.40.50.1390">
    <property type="entry name" value="Resolvase, N-terminal catalytic domain"/>
    <property type="match status" value="1"/>
</dbReference>
<dbReference type="EMBL" id="CP014143">
    <property type="protein sequence ID" value="AOS96135.1"/>
    <property type="molecule type" value="Genomic_DNA"/>
</dbReference>
<dbReference type="InterPro" id="IPR036162">
    <property type="entry name" value="Resolvase-like_N_sf"/>
</dbReference>
<dbReference type="InterPro" id="IPR006119">
    <property type="entry name" value="Resolv_N"/>
</dbReference>
<evidence type="ECO:0000256" key="4">
    <source>
        <dbReference type="PIRSR" id="PIRSR606118-50"/>
    </source>
</evidence>
<dbReference type="KEGG" id="micc:AUP74_00666"/>
<evidence type="ECO:0000313" key="8">
    <source>
        <dbReference type="Proteomes" id="UP000095672"/>
    </source>
</evidence>
<dbReference type="PATRIC" id="fig|1769779.3.peg.680"/>
<evidence type="ECO:0000259" key="6">
    <source>
        <dbReference type="PROSITE" id="PS51736"/>
    </source>
</evidence>
<feature type="domain" description="Resolvase/invertase-type recombinase catalytic" evidence="6">
    <location>
        <begin position="3"/>
        <end position="143"/>
    </location>
</feature>
<dbReference type="SUPFAM" id="SSF53041">
    <property type="entry name" value="Resolvase-like"/>
    <property type="match status" value="1"/>
</dbReference>
<dbReference type="AlphaFoldDB" id="A0A1C9W4T9"/>
<dbReference type="GO" id="GO:0015074">
    <property type="term" value="P:DNA integration"/>
    <property type="evidence" value="ECO:0007669"/>
    <property type="project" value="UniProtKB-KW"/>
</dbReference>
<dbReference type="Proteomes" id="UP000095672">
    <property type="component" value="Chromosome"/>
</dbReference>
<dbReference type="PANTHER" id="PTHR30461">
    <property type="entry name" value="DNA-INVERTASE FROM LAMBDOID PROPHAGE"/>
    <property type="match status" value="1"/>
</dbReference>
<dbReference type="SMART" id="SM00857">
    <property type="entry name" value="Resolvase"/>
    <property type="match status" value="1"/>
</dbReference>
<dbReference type="PROSITE" id="PS00397">
    <property type="entry name" value="RECOMBINASES_1"/>
    <property type="match status" value="1"/>
</dbReference>
<dbReference type="PROSITE" id="PS51736">
    <property type="entry name" value="RECOMBINASES_3"/>
    <property type="match status" value="1"/>
</dbReference>
<feature type="active site" description="O-(5'-phospho-DNA)-serine intermediate" evidence="4 5">
    <location>
        <position position="11"/>
    </location>
</feature>
<keyword evidence="2" id="KW-0238">DNA-binding</keyword>
<gene>
    <name evidence="7" type="primary">hin</name>
    <name evidence="7" type="ORF">AUP74_00666</name>
</gene>